<evidence type="ECO:0000256" key="2">
    <source>
        <dbReference type="ARBA" id="ARBA00022448"/>
    </source>
</evidence>
<feature type="transmembrane region" description="Helical" evidence="8">
    <location>
        <begin position="62"/>
        <end position="80"/>
    </location>
</feature>
<evidence type="ECO:0000313" key="11">
    <source>
        <dbReference type="Proteomes" id="UP000054845"/>
    </source>
</evidence>
<feature type="compositionally biased region" description="Polar residues" evidence="7">
    <location>
        <begin position="887"/>
        <end position="904"/>
    </location>
</feature>
<evidence type="ECO:0000256" key="7">
    <source>
        <dbReference type="SAM" id="MobiDB-lite"/>
    </source>
</evidence>
<dbReference type="GO" id="GO:1902600">
    <property type="term" value="P:proton transmembrane transport"/>
    <property type="evidence" value="ECO:0007669"/>
    <property type="project" value="InterPro"/>
</dbReference>
<dbReference type="STRING" id="401625.A0A0P1BNF9"/>
<feature type="region of interest" description="Disordered" evidence="7">
    <location>
        <begin position="881"/>
        <end position="904"/>
    </location>
</feature>
<keyword evidence="5" id="KW-0406">Ion transport</keyword>
<dbReference type="AlphaFoldDB" id="A0A0P1BNF9"/>
<feature type="transmembrane region" description="Helical" evidence="8">
    <location>
        <begin position="412"/>
        <end position="432"/>
    </location>
</feature>
<evidence type="ECO:0000256" key="8">
    <source>
        <dbReference type="SAM" id="Phobius"/>
    </source>
</evidence>
<feature type="region of interest" description="Disordered" evidence="7">
    <location>
        <begin position="501"/>
        <end position="546"/>
    </location>
</feature>
<keyword evidence="11" id="KW-1185">Reference proteome</keyword>
<feature type="domain" description="Cation/H+ exchanger transmembrane" evidence="9">
    <location>
        <begin position="45"/>
        <end position="426"/>
    </location>
</feature>
<dbReference type="Gene3D" id="1.20.1530.20">
    <property type="match status" value="1"/>
</dbReference>
<feature type="transmembrane region" description="Helical" evidence="8">
    <location>
        <begin position="197"/>
        <end position="220"/>
    </location>
</feature>
<dbReference type="PANTHER" id="PTHR32468:SF0">
    <property type="entry name" value="K(+)_H(+) ANTIPORTER 1"/>
    <property type="match status" value="1"/>
</dbReference>
<organism evidence="10 11">
    <name type="scientific">Ceraceosorus bombacis</name>
    <dbReference type="NCBI Taxonomy" id="401625"/>
    <lineage>
        <taxon>Eukaryota</taxon>
        <taxon>Fungi</taxon>
        <taxon>Dikarya</taxon>
        <taxon>Basidiomycota</taxon>
        <taxon>Ustilaginomycotina</taxon>
        <taxon>Exobasidiomycetes</taxon>
        <taxon>Ceraceosorales</taxon>
        <taxon>Ceraceosoraceae</taxon>
        <taxon>Ceraceosorus</taxon>
    </lineage>
</organism>
<feature type="transmembrane region" description="Helical" evidence="8">
    <location>
        <begin position="92"/>
        <end position="113"/>
    </location>
</feature>
<dbReference type="EMBL" id="CCYA01000265">
    <property type="protein sequence ID" value="CEH17897.1"/>
    <property type="molecule type" value="Genomic_DNA"/>
</dbReference>
<dbReference type="OrthoDB" id="2687058at2759"/>
<dbReference type="Proteomes" id="UP000054845">
    <property type="component" value="Unassembled WGS sequence"/>
</dbReference>
<accession>A0A0P1BNF9</accession>
<evidence type="ECO:0000256" key="5">
    <source>
        <dbReference type="ARBA" id="ARBA00023065"/>
    </source>
</evidence>
<name>A0A0P1BNF9_9BASI</name>
<feature type="transmembrane region" description="Helical" evidence="8">
    <location>
        <begin position="267"/>
        <end position="295"/>
    </location>
</feature>
<evidence type="ECO:0000259" key="9">
    <source>
        <dbReference type="Pfam" id="PF00999"/>
    </source>
</evidence>
<dbReference type="PANTHER" id="PTHR32468">
    <property type="entry name" value="CATION/H + ANTIPORTER"/>
    <property type="match status" value="1"/>
</dbReference>
<dbReference type="Pfam" id="PF00999">
    <property type="entry name" value="Na_H_Exchanger"/>
    <property type="match status" value="1"/>
</dbReference>
<evidence type="ECO:0000256" key="4">
    <source>
        <dbReference type="ARBA" id="ARBA00022989"/>
    </source>
</evidence>
<dbReference type="InterPro" id="IPR038770">
    <property type="entry name" value="Na+/solute_symporter_sf"/>
</dbReference>
<dbReference type="InterPro" id="IPR006153">
    <property type="entry name" value="Cation/H_exchanger_TM"/>
</dbReference>
<evidence type="ECO:0000256" key="3">
    <source>
        <dbReference type="ARBA" id="ARBA00022692"/>
    </source>
</evidence>
<comment type="subcellular location">
    <subcellularLocation>
        <location evidence="1">Membrane</location>
        <topology evidence="1">Multi-pass membrane protein</topology>
    </subcellularLocation>
</comment>
<sequence>MMHEHLVGMLSKRASASVVSGHNPATVDPSNPLQLFIIQAGIIIIFTRILGFFLAKIKQPSVIAEVIGGIILGPTVMGRIPHFTEHIFPQPSIPYLSLVANIGLLFFLFIIGLEIDVSIVRRNAFSSTAISMSGLILPFGLGAALSYGIYKDFINQERVSYGHFLLFAGTAFSITALPVLARILGSLNMVQTRVGTIVLAAGVGNDVIGWVLLALTVALVNAQTGVTAVYILLAVVGWALVLFFLIKPAFIWLARRTGSLEKGPSQLMLTVTILLVFASGFVTDILGVHAIFGAFLVGLIIPHEGGFAVALTEKIEDLVLTTMLPLYFTLSGLRTQLGTLDGGLVWGYTIAIILVAFSSKFLGCATAAKLCGFTWRETGAIGSLMSCKGLVELVVLNIGLQAGILDTRTFSMFVVMALVTTFVTTPLTQLIYPAKYYEEEVDAIRAGADSKHVDDSCDPSAGRGTALTGAARRLLVVLDGFEHLPGLLTLMQLMRPSIAPRVDPTTTTGLRQRHSQGPSGAETEDDISEKESASSTQQHRSSNPKAAVGVSALRLIELTDRTSAVMRVAEAESTLRADPIINVFRTFGQLNNLPVDSSMAVVNADEYANTVIARAQRAQTNFLVVPWTVPEGSSAAPVTAALQEQATSAGGFRSISNPFETIFGNASGADGVSRSPENIAFVRRVFQTAPCDVGLLVDKSTPAAPGFLPGQQHVLVGFMGGPDDRSALSLVHALCESNLSLRVTVLRFRRIGADEAGEAPIPSMPPTVHHAQHTRAPTTGAGAHVQDTMYPTMQGTSSIEATLEDDVALKKVEDASSSGALSGRLVVKTISTSRPLRDFIRAVDEVQPTLIVCGRGRRMPTMTHRDELRFLIRNGLVDPQAADNLNDDSASTKENASTERALSSETCKTIGEPAMAITRFATTGASCLVVAASMRARHIAQA</sequence>
<reference evidence="11" key="1">
    <citation type="submission" date="2014-09" db="EMBL/GenBank/DDBJ databases">
        <authorList>
            <person name="Sharma Rahul"/>
            <person name="Thines Marco"/>
        </authorList>
    </citation>
    <scope>NUCLEOTIDE SEQUENCE [LARGE SCALE GENOMIC DNA]</scope>
</reference>
<evidence type="ECO:0000313" key="10">
    <source>
        <dbReference type="EMBL" id="CEH17897.1"/>
    </source>
</evidence>
<proteinExistence type="predicted"/>
<dbReference type="GO" id="GO:0016020">
    <property type="term" value="C:membrane"/>
    <property type="evidence" value="ECO:0007669"/>
    <property type="project" value="UniProtKB-SubCell"/>
</dbReference>
<feature type="compositionally biased region" description="Polar residues" evidence="7">
    <location>
        <begin position="533"/>
        <end position="544"/>
    </location>
</feature>
<feature type="transmembrane region" description="Helical" evidence="8">
    <location>
        <begin position="226"/>
        <end position="246"/>
    </location>
</feature>
<feature type="transmembrane region" description="Helical" evidence="8">
    <location>
        <begin position="345"/>
        <end position="368"/>
    </location>
</feature>
<feature type="transmembrane region" description="Helical" evidence="8">
    <location>
        <begin position="125"/>
        <end position="149"/>
    </location>
</feature>
<dbReference type="InterPro" id="IPR050794">
    <property type="entry name" value="CPA2_transporter"/>
</dbReference>
<evidence type="ECO:0000256" key="6">
    <source>
        <dbReference type="ARBA" id="ARBA00023136"/>
    </source>
</evidence>
<protein>
    <submittedName>
        <fullName evidence="10">Related to kha1-k h antiporter</fullName>
    </submittedName>
</protein>
<keyword evidence="6 8" id="KW-0472">Membrane</keyword>
<keyword evidence="3 8" id="KW-0812">Transmembrane</keyword>
<feature type="transmembrane region" description="Helical" evidence="8">
    <location>
        <begin position="161"/>
        <end position="185"/>
    </location>
</feature>
<dbReference type="GO" id="GO:0015297">
    <property type="term" value="F:antiporter activity"/>
    <property type="evidence" value="ECO:0007669"/>
    <property type="project" value="InterPro"/>
</dbReference>
<feature type="transmembrane region" description="Helical" evidence="8">
    <location>
        <begin position="33"/>
        <end position="55"/>
    </location>
</feature>
<keyword evidence="4 8" id="KW-1133">Transmembrane helix</keyword>
<feature type="compositionally biased region" description="Polar residues" evidence="7">
    <location>
        <begin position="504"/>
        <end position="518"/>
    </location>
</feature>
<keyword evidence="2" id="KW-0813">Transport</keyword>
<evidence type="ECO:0000256" key="1">
    <source>
        <dbReference type="ARBA" id="ARBA00004141"/>
    </source>
</evidence>